<feature type="compositionally biased region" description="Polar residues" evidence="1">
    <location>
        <begin position="34"/>
        <end position="51"/>
    </location>
</feature>
<reference evidence="3" key="1">
    <citation type="submission" date="2020-02" db="EMBL/GenBank/DDBJ databases">
        <authorList>
            <person name="Meier V. D."/>
        </authorList>
    </citation>
    <scope>NUCLEOTIDE SEQUENCE</scope>
    <source>
        <strain evidence="3">AVDCRST_MAG92</strain>
    </source>
</reference>
<evidence type="ECO:0000256" key="1">
    <source>
        <dbReference type="SAM" id="MobiDB-lite"/>
    </source>
</evidence>
<accession>A0A6J4IZK0</accession>
<evidence type="ECO:0000256" key="2">
    <source>
        <dbReference type="SAM" id="SignalP"/>
    </source>
</evidence>
<organism evidence="3">
    <name type="scientific">uncultured Coleofasciculus sp</name>
    <dbReference type="NCBI Taxonomy" id="1267456"/>
    <lineage>
        <taxon>Bacteria</taxon>
        <taxon>Bacillati</taxon>
        <taxon>Cyanobacteriota</taxon>
        <taxon>Cyanophyceae</taxon>
        <taxon>Coleofasciculales</taxon>
        <taxon>Coleofasciculaceae</taxon>
        <taxon>Coleofasciculus</taxon>
        <taxon>environmental samples</taxon>
    </lineage>
</organism>
<feature type="signal peptide" evidence="2">
    <location>
        <begin position="1"/>
        <end position="24"/>
    </location>
</feature>
<gene>
    <name evidence="3" type="ORF">AVDCRST_MAG92-2682</name>
</gene>
<sequence>MKNLKQLLYIGFLLSGVLATPSLATETVNLETSSVATRASQTGNESTQVCESSPKEQEPQAQTPKESAKAIASDLRDTGLSIFPESLPKRKRINTSATQVLLQHHHSVASSQKPVLEVIDRSCDTDVETG</sequence>
<keyword evidence="2" id="KW-0732">Signal</keyword>
<evidence type="ECO:0000313" key="3">
    <source>
        <dbReference type="EMBL" id="CAA9265223.1"/>
    </source>
</evidence>
<feature type="region of interest" description="Disordered" evidence="1">
    <location>
        <begin position="34"/>
        <end position="69"/>
    </location>
</feature>
<protein>
    <submittedName>
        <fullName evidence="3">Uncharacterized protein</fullName>
    </submittedName>
</protein>
<proteinExistence type="predicted"/>
<dbReference type="EMBL" id="CADCTM010000417">
    <property type="protein sequence ID" value="CAA9265223.1"/>
    <property type="molecule type" value="Genomic_DNA"/>
</dbReference>
<feature type="chain" id="PRO_5026931376" evidence="2">
    <location>
        <begin position="25"/>
        <end position="130"/>
    </location>
</feature>
<name>A0A6J4IZK0_9CYAN</name>
<dbReference type="AlphaFoldDB" id="A0A6J4IZK0"/>